<dbReference type="InterPro" id="IPR036097">
    <property type="entry name" value="HisK_dim/P_sf"/>
</dbReference>
<dbReference type="InterPro" id="IPR050351">
    <property type="entry name" value="BphY/WalK/GraS-like"/>
</dbReference>
<dbReference type="InterPro" id="IPR036890">
    <property type="entry name" value="HATPase_C_sf"/>
</dbReference>
<dbReference type="GO" id="GO:0005886">
    <property type="term" value="C:plasma membrane"/>
    <property type="evidence" value="ECO:0007669"/>
    <property type="project" value="UniProtKB-SubCell"/>
</dbReference>
<evidence type="ECO:0000256" key="11">
    <source>
        <dbReference type="ARBA" id="ARBA00023012"/>
    </source>
</evidence>
<evidence type="ECO:0000256" key="3">
    <source>
        <dbReference type="ARBA" id="ARBA00004314"/>
    </source>
</evidence>
<keyword evidence="12 13" id="KW-0472">Membrane</keyword>
<evidence type="ECO:0000313" key="15">
    <source>
        <dbReference type="EMBL" id="BBK21570.1"/>
    </source>
</evidence>
<evidence type="ECO:0000256" key="6">
    <source>
        <dbReference type="ARBA" id="ARBA00022553"/>
    </source>
</evidence>
<dbReference type="Pfam" id="PF02518">
    <property type="entry name" value="HATPase_c"/>
    <property type="match status" value="1"/>
</dbReference>
<sequence length="406" mass="46694">MKQPRWLWFVVLFVLSSVIQYFFSVNVYVLLFIVCTSSFVLSECFAQFKYTLSKRENKELQEEIRTTATDAHLKNKQLLTVVSSIPYPMLLIDQFGNVVMHNTIKEICVSDKPYEKITYLHNDFVHSVSEFIKDAFILEKNMDKIISVKNIEYQAISVPVTAKGHYSGCLVLFQDISKTLEGEKMQKRFIADASHELKTPIAVLKGMIEILNREDFHDEETQKEFLKQMEVEIERLDILVKDLLQLSRLSLSTLILEREKTDVKKLVEKAFSSLKKKAQDKNIVLTTDLKTDELLFCDPKKILQVLLNLLSNAIKYSDTGTITVRSYTEDAYYFIEVIDEGCGLKKEEIDKIFDRFYRVDDARSRKNGGSGLGLSIVKSIMDAHGGEISVESTYGKGSCFRLRFNN</sequence>
<evidence type="ECO:0000256" key="1">
    <source>
        <dbReference type="ARBA" id="ARBA00000085"/>
    </source>
</evidence>
<evidence type="ECO:0000256" key="7">
    <source>
        <dbReference type="ARBA" id="ARBA00022679"/>
    </source>
</evidence>
<comment type="subcellular location">
    <subcellularLocation>
        <location evidence="2">Cell membrane</location>
    </subcellularLocation>
    <subcellularLocation>
        <location evidence="3">Membrane raft</location>
        <topology evidence="3">Multi-pass membrane protein</topology>
    </subcellularLocation>
</comment>
<dbReference type="SUPFAM" id="SSF47384">
    <property type="entry name" value="Homodimeric domain of signal transducing histidine kinase"/>
    <property type="match status" value="1"/>
</dbReference>
<keyword evidence="9 15" id="KW-0418">Kinase</keyword>
<dbReference type="InterPro" id="IPR003594">
    <property type="entry name" value="HATPase_dom"/>
</dbReference>
<dbReference type="Gene3D" id="1.10.287.130">
    <property type="match status" value="1"/>
</dbReference>
<dbReference type="KEGG" id="aarg:Aargi30884_04730"/>
<dbReference type="RefSeq" id="WP_163051418.1">
    <property type="nucleotide sequence ID" value="NZ_AP019695.1"/>
</dbReference>
<dbReference type="GO" id="GO:0016036">
    <property type="term" value="P:cellular response to phosphate starvation"/>
    <property type="evidence" value="ECO:0007669"/>
    <property type="project" value="TreeGrafter"/>
</dbReference>
<dbReference type="EC" id="2.7.13.3" evidence="4"/>
<feature type="transmembrane region" description="Helical" evidence="13">
    <location>
        <begin position="7"/>
        <end position="23"/>
    </location>
</feature>
<dbReference type="SMART" id="SM00387">
    <property type="entry name" value="HATPase_c"/>
    <property type="match status" value="1"/>
</dbReference>
<dbReference type="GO" id="GO:0000155">
    <property type="term" value="F:phosphorelay sensor kinase activity"/>
    <property type="evidence" value="ECO:0007669"/>
    <property type="project" value="InterPro"/>
</dbReference>
<evidence type="ECO:0000256" key="4">
    <source>
        <dbReference type="ARBA" id="ARBA00012438"/>
    </source>
</evidence>
<dbReference type="InterPro" id="IPR005467">
    <property type="entry name" value="His_kinase_dom"/>
</dbReference>
<evidence type="ECO:0000256" key="10">
    <source>
        <dbReference type="ARBA" id="ARBA00022840"/>
    </source>
</evidence>
<feature type="domain" description="Histidine kinase" evidence="14">
    <location>
        <begin position="192"/>
        <end position="406"/>
    </location>
</feature>
<protein>
    <recommendedName>
        <fullName evidence="4">histidine kinase</fullName>
        <ecNumber evidence="4">2.7.13.3</ecNumber>
    </recommendedName>
</protein>
<evidence type="ECO:0000256" key="5">
    <source>
        <dbReference type="ARBA" id="ARBA00022475"/>
    </source>
</evidence>
<dbReference type="PRINTS" id="PR00344">
    <property type="entry name" value="BCTRLSENSOR"/>
</dbReference>
<evidence type="ECO:0000256" key="8">
    <source>
        <dbReference type="ARBA" id="ARBA00022741"/>
    </source>
</evidence>
<reference evidence="16" key="1">
    <citation type="submission" date="2019-05" db="EMBL/GenBank/DDBJ databases">
        <title>Complete genome sequencing of Absiella argi strain JCM 30884.</title>
        <authorList>
            <person name="Sakamoto M."/>
            <person name="Murakami T."/>
            <person name="Mori H."/>
        </authorList>
    </citation>
    <scope>NUCLEOTIDE SEQUENCE [LARGE SCALE GENOMIC DNA]</scope>
    <source>
        <strain evidence="16">JCM 30884</strain>
    </source>
</reference>
<evidence type="ECO:0000256" key="2">
    <source>
        <dbReference type="ARBA" id="ARBA00004236"/>
    </source>
</evidence>
<dbReference type="CDD" id="cd00082">
    <property type="entry name" value="HisKA"/>
    <property type="match status" value="1"/>
</dbReference>
<keyword evidence="13" id="KW-0812">Transmembrane</keyword>
<gene>
    <name evidence="15" type="ORF">Aargi30884_04730</name>
</gene>
<proteinExistence type="predicted"/>
<dbReference type="GO" id="GO:0005524">
    <property type="term" value="F:ATP binding"/>
    <property type="evidence" value="ECO:0007669"/>
    <property type="project" value="UniProtKB-KW"/>
</dbReference>
<dbReference type="FunFam" id="3.30.565.10:FF:000023">
    <property type="entry name" value="PAS domain-containing sensor histidine kinase"/>
    <property type="match status" value="1"/>
</dbReference>
<dbReference type="GO" id="GO:0045121">
    <property type="term" value="C:membrane raft"/>
    <property type="evidence" value="ECO:0007669"/>
    <property type="project" value="UniProtKB-SubCell"/>
</dbReference>
<keyword evidence="11" id="KW-0902">Two-component regulatory system</keyword>
<dbReference type="InterPro" id="IPR004358">
    <property type="entry name" value="Sig_transdc_His_kin-like_C"/>
</dbReference>
<keyword evidence="16" id="KW-1185">Reference proteome</keyword>
<dbReference type="FunFam" id="1.10.287.130:FF:000001">
    <property type="entry name" value="Two-component sensor histidine kinase"/>
    <property type="match status" value="1"/>
</dbReference>
<dbReference type="Proteomes" id="UP000464754">
    <property type="component" value="Chromosome"/>
</dbReference>
<keyword evidence="13" id="KW-1133">Transmembrane helix</keyword>
<dbReference type="SUPFAM" id="SSF55874">
    <property type="entry name" value="ATPase domain of HSP90 chaperone/DNA topoisomerase II/histidine kinase"/>
    <property type="match status" value="1"/>
</dbReference>
<dbReference type="PROSITE" id="PS50109">
    <property type="entry name" value="HIS_KIN"/>
    <property type="match status" value="1"/>
</dbReference>
<keyword evidence="7" id="KW-0808">Transferase</keyword>
<evidence type="ECO:0000259" key="14">
    <source>
        <dbReference type="PROSITE" id="PS50109"/>
    </source>
</evidence>
<dbReference type="PANTHER" id="PTHR45453:SF1">
    <property type="entry name" value="PHOSPHATE REGULON SENSOR PROTEIN PHOR"/>
    <property type="match status" value="1"/>
</dbReference>
<evidence type="ECO:0000256" key="12">
    <source>
        <dbReference type="ARBA" id="ARBA00023136"/>
    </source>
</evidence>
<dbReference type="EMBL" id="AP019695">
    <property type="protein sequence ID" value="BBK21570.1"/>
    <property type="molecule type" value="Genomic_DNA"/>
</dbReference>
<dbReference type="Pfam" id="PF00512">
    <property type="entry name" value="HisKA"/>
    <property type="match status" value="1"/>
</dbReference>
<accession>A0A6N4TF36</accession>
<keyword evidence="10" id="KW-0067">ATP-binding</keyword>
<evidence type="ECO:0000256" key="9">
    <source>
        <dbReference type="ARBA" id="ARBA00022777"/>
    </source>
</evidence>
<evidence type="ECO:0000313" key="16">
    <source>
        <dbReference type="Proteomes" id="UP000464754"/>
    </source>
</evidence>
<keyword evidence="5" id="KW-1003">Cell membrane</keyword>
<evidence type="ECO:0000256" key="13">
    <source>
        <dbReference type="SAM" id="Phobius"/>
    </source>
</evidence>
<keyword evidence="6" id="KW-0597">Phosphoprotein</keyword>
<dbReference type="GO" id="GO:0004721">
    <property type="term" value="F:phosphoprotein phosphatase activity"/>
    <property type="evidence" value="ECO:0007669"/>
    <property type="project" value="TreeGrafter"/>
</dbReference>
<dbReference type="PANTHER" id="PTHR45453">
    <property type="entry name" value="PHOSPHATE REGULON SENSOR PROTEIN PHOR"/>
    <property type="match status" value="1"/>
</dbReference>
<dbReference type="CDD" id="cd00075">
    <property type="entry name" value="HATPase"/>
    <property type="match status" value="1"/>
</dbReference>
<dbReference type="InterPro" id="IPR003661">
    <property type="entry name" value="HisK_dim/P_dom"/>
</dbReference>
<dbReference type="Gene3D" id="3.30.565.10">
    <property type="entry name" value="Histidine kinase-like ATPase, C-terminal domain"/>
    <property type="match status" value="1"/>
</dbReference>
<keyword evidence="8" id="KW-0547">Nucleotide-binding</keyword>
<dbReference type="AlphaFoldDB" id="A0A6N4TF36"/>
<organism evidence="15 16">
    <name type="scientific">Amedibacterium intestinale</name>
    <dbReference type="NCBI Taxonomy" id="2583452"/>
    <lineage>
        <taxon>Bacteria</taxon>
        <taxon>Bacillati</taxon>
        <taxon>Bacillota</taxon>
        <taxon>Erysipelotrichia</taxon>
        <taxon>Erysipelotrichales</taxon>
        <taxon>Erysipelotrichaceae</taxon>
        <taxon>Amedibacterium</taxon>
    </lineage>
</organism>
<name>A0A6N4TF36_9FIRM</name>
<comment type="catalytic activity">
    <reaction evidence="1">
        <text>ATP + protein L-histidine = ADP + protein N-phospho-L-histidine.</text>
        <dbReference type="EC" id="2.7.13.3"/>
    </reaction>
</comment>
<dbReference type="SMART" id="SM00388">
    <property type="entry name" value="HisKA"/>
    <property type="match status" value="1"/>
</dbReference>